<dbReference type="Pfam" id="PF00392">
    <property type="entry name" value="GntR"/>
    <property type="match status" value="1"/>
</dbReference>
<protein>
    <submittedName>
        <fullName evidence="5">GntR family transcriptional regulator</fullName>
    </submittedName>
</protein>
<reference evidence="5 6" key="2">
    <citation type="submission" date="2024-08" db="EMBL/GenBank/DDBJ databases">
        <title>Phylogenomic analyses of a clade within the roseobacter group suggest taxonomic reassignments of species of the genera Aestuariivita, Citreicella, Loktanella, Nautella, Pelagibaca, Ruegeria, Thalassobius, Thiobacimonas and Tropicibacter, and the proposal o.</title>
        <authorList>
            <person name="Jeon C.O."/>
        </authorList>
    </citation>
    <scope>NUCLEOTIDE SEQUENCE [LARGE SCALE GENOMIC DNA]</scope>
    <source>
        <strain evidence="5 6">SS1-5</strain>
    </source>
</reference>
<organism evidence="5 6">
    <name type="scientific">Yoonia rhodophyticola</name>
    <dbReference type="NCBI Taxonomy" id="3137370"/>
    <lineage>
        <taxon>Bacteria</taxon>
        <taxon>Pseudomonadati</taxon>
        <taxon>Pseudomonadota</taxon>
        <taxon>Alphaproteobacteria</taxon>
        <taxon>Rhodobacterales</taxon>
        <taxon>Paracoccaceae</taxon>
        <taxon>Yoonia</taxon>
    </lineage>
</organism>
<dbReference type="PROSITE" id="PS50949">
    <property type="entry name" value="HTH_GNTR"/>
    <property type="match status" value="1"/>
</dbReference>
<dbReference type="AlphaFoldDB" id="A0AAN0NIW1"/>
<keyword evidence="3" id="KW-0804">Transcription</keyword>
<proteinExistence type="predicted"/>
<dbReference type="Pfam" id="PF07729">
    <property type="entry name" value="FCD"/>
    <property type="match status" value="1"/>
</dbReference>
<gene>
    <name evidence="5" type="ORF">AABB31_22765</name>
</gene>
<keyword evidence="2" id="KW-0238">DNA-binding</keyword>
<dbReference type="Proteomes" id="UP001470809">
    <property type="component" value="Chromosome"/>
</dbReference>
<dbReference type="SUPFAM" id="SSF46785">
    <property type="entry name" value="Winged helix' DNA-binding domain"/>
    <property type="match status" value="1"/>
</dbReference>
<dbReference type="Gene3D" id="1.10.10.10">
    <property type="entry name" value="Winged helix-like DNA-binding domain superfamily/Winged helix DNA-binding domain"/>
    <property type="match status" value="1"/>
</dbReference>
<dbReference type="InterPro" id="IPR000524">
    <property type="entry name" value="Tscrpt_reg_HTH_GntR"/>
</dbReference>
<evidence type="ECO:0000259" key="4">
    <source>
        <dbReference type="PROSITE" id="PS50949"/>
    </source>
</evidence>
<evidence type="ECO:0000256" key="1">
    <source>
        <dbReference type="ARBA" id="ARBA00023015"/>
    </source>
</evidence>
<dbReference type="SUPFAM" id="SSF48008">
    <property type="entry name" value="GntR ligand-binding domain-like"/>
    <property type="match status" value="1"/>
</dbReference>
<dbReference type="InterPro" id="IPR036388">
    <property type="entry name" value="WH-like_DNA-bd_sf"/>
</dbReference>
<sequence length="227" mass="25477">MNKNLKVDAETTTPKLTDAAYDALEHMIVTGELAPGRWVSEAELMAASGFTRAPIRAAMQKLATQQLIVIYPRRGAQICPLDFTQQFRVLELRREVESLLIRSATRRATDQQRARFAEMAEVFRAAALNHDQQQTTAFDIEFFKLLYAAADNQFVEAAMLSIKGLSRRFWILHQEKFGDGAYLAECSAAMAQAVADGDLEEAAKTHSAVLDYIERFTLEVVGYSHKK</sequence>
<feature type="domain" description="HTH gntR-type" evidence="4">
    <location>
        <begin position="14"/>
        <end position="81"/>
    </location>
</feature>
<dbReference type="PANTHER" id="PTHR43537">
    <property type="entry name" value="TRANSCRIPTIONAL REGULATOR, GNTR FAMILY"/>
    <property type="match status" value="1"/>
</dbReference>
<dbReference type="RefSeq" id="WP_342077007.1">
    <property type="nucleotide sequence ID" value="NZ_CP151767.2"/>
</dbReference>
<dbReference type="GO" id="GO:0003677">
    <property type="term" value="F:DNA binding"/>
    <property type="evidence" value="ECO:0007669"/>
    <property type="project" value="UniProtKB-KW"/>
</dbReference>
<dbReference type="InterPro" id="IPR008920">
    <property type="entry name" value="TF_FadR/GntR_C"/>
</dbReference>
<evidence type="ECO:0000313" key="6">
    <source>
        <dbReference type="Proteomes" id="UP001470809"/>
    </source>
</evidence>
<dbReference type="InterPro" id="IPR011711">
    <property type="entry name" value="GntR_C"/>
</dbReference>
<reference evidence="6" key="1">
    <citation type="submission" date="2024-04" db="EMBL/GenBank/DDBJ databases">
        <title>Phylogenomic analyses of a clade within the roseobacter group suggest taxonomic reassignments of species of the genera Aestuariivita, Citreicella, Loktanella, Nautella, Pelagibaca, Ruegeria, Thalassobius, Thiobacimonas and Tropicibacter, and the proposal o.</title>
        <authorList>
            <person name="Jeon C.O."/>
        </authorList>
    </citation>
    <scope>NUCLEOTIDE SEQUENCE [LARGE SCALE GENOMIC DNA]</scope>
    <source>
        <strain evidence="6">SS1-5</strain>
    </source>
</reference>
<dbReference type="Gene3D" id="1.20.120.530">
    <property type="entry name" value="GntR ligand-binding domain-like"/>
    <property type="match status" value="1"/>
</dbReference>
<evidence type="ECO:0000256" key="3">
    <source>
        <dbReference type="ARBA" id="ARBA00023163"/>
    </source>
</evidence>
<dbReference type="KEGG" id="yrh:AABB31_22765"/>
<dbReference type="SMART" id="SM00895">
    <property type="entry name" value="FCD"/>
    <property type="match status" value="1"/>
</dbReference>
<keyword evidence="6" id="KW-1185">Reference proteome</keyword>
<name>A0AAN0NIW1_9RHOB</name>
<dbReference type="EMBL" id="CP151767">
    <property type="protein sequence ID" value="WZU67697.1"/>
    <property type="molecule type" value="Genomic_DNA"/>
</dbReference>
<accession>A0AAN0NIW1</accession>
<dbReference type="PANTHER" id="PTHR43537:SF45">
    <property type="entry name" value="GNTR FAMILY REGULATORY PROTEIN"/>
    <property type="match status" value="1"/>
</dbReference>
<evidence type="ECO:0000256" key="2">
    <source>
        <dbReference type="ARBA" id="ARBA00023125"/>
    </source>
</evidence>
<dbReference type="GO" id="GO:0003700">
    <property type="term" value="F:DNA-binding transcription factor activity"/>
    <property type="evidence" value="ECO:0007669"/>
    <property type="project" value="InterPro"/>
</dbReference>
<keyword evidence="1" id="KW-0805">Transcription regulation</keyword>
<evidence type="ECO:0000313" key="5">
    <source>
        <dbReference type="EMBL" id="WZU67697.1"/>
    </source>
</evidence>
<dbReference type="InterPro" id="IPR036390">
    <property type="entry name" value="WH_DNA-bd_sf"/>
</dbReference>
<dbReference type="SMART" id="SM00345">
    <property type="entry name" value="HTH_GNTR"/>
    <property type="match status" value="1"/>
</dbReference>